<evidence type="ECO:0000313" key="2">
    <source>
        <dbReference type="EMBL" id="TLE01492.1"/>
    </source>
</evidence>
<evidence type="ECO:0000313" key="3">
    <source>
        <dbReference type="Proteomes" id="UP000029707"/>
    </source>
</evidence>
<dbReference type="OrthoDB" id="9866404at2"/>
<dbReference type="GeneID" id="82321545"/>
<comment type="caution">
    <text evidence="2">The sequence shown here is derived from an EMBL/GenBank/DDBJ whole genome shotgun (WGS) entry which is preliminary data.</text>
</comment>
<keyword evidence="1" id="KW-0472">Membrane</keyword>
<feature type="transmembrane region" description="Helical" evidence="1">
    <location>
        <begin position="67"/>
        <end position="87"/>
    </location>
</feature>
<dbReference type="EMBL" id="JRMQ02000007">
    <property type="protein sequence ID" value="TLE01492.1"/>
    <property type="molecule type" value="Genomic_DNA"/>
</dbReference>
<keyword evidence="1" id="KW-1133">Transmembrane helix</keyword>
<keyword evidence="1" id="KW-0812">Transmembrane</keyword>
<name>A0A4U8TLY0_9HELI</name>
<protein>
    <submittedName>
        <fullName evidence="2">Uncharacterized protein</fullName>
    </submittedName>
</protein>
<organism evidence="2 3">
    <name type="scientific">Helicobacter japonicus</name>
    <dbReference type="NCBI Taxonomy" id="425400"/>
    <lineage>
        <taxon>Bacteria</taxon>
        <taxon>Pseudomonadati</taxon>
        <taxon>Campylobacterota</taxon>
        <taxon>Epsilonproteobacteria</taxon>
        <taxon>Campylobacterales</taxon>
        <taxon>Helicobacteraceae</taxon>
        <taxon>Helicobacter</taxon>
    </lineage>
</organism>
<sequence>MNANAPYNTFLFNGLGTTSLNAKCARIYNRSFIVVQFLAVVICFIAAESTLNAFGIGLFFKLYCVDFANFIFMIICIYLLAYMFIFYKAGQEPIIQDKLLFVCECAYQQKWYQRILFLYGAVVSFLFCVSLILFAYFSQNISILALPLYYFIMSKPYLLRKILVYKDKLVLQYRFYGNICIDMQNIGIASGLGIGHNIFAGLFYVIKHKDFILCYHLVGLNLVGLTHKKLLIETINEQSGFDMIHHTRMSLLGLKRKRV</sequence>
<proteinExistence type="predicted"/>
<keyword evidence="3" id="KW-1185">Reference proteome</keyword>
<dbReference type="STRING" id="425400.LS65_08995"/>
<accession>A0A4U8TLY0</accession>
<reference evidence="2 3" key="1">
    <citation type="journal article" date="2014" name="Genome Announc.">
        <title>Draft genome sequences of eight enterohepatic helicobacter species isolated from both laboratory and wild rodents.</title>
        <authorList>
            <person name="Sheh A."/>
            <person name="Shen Z."/>
            <person name="Fox J.G."/>
        </authorList>
    </citation>
    <scope>NUCLEOTIDE SEQUENCE [LARGE SCALE GENOMIC DNA]</scope>
    <source>
        <strain evidence="2 3">MIT 01-6451</strain>
    </source>
</reference>
<dbReference type="RefSeq" id="WP_034363208.1">
    <property type="nucleotide sequence ID" value="NZ_CAJUDB010000007.1"/>
</dbReference>
<dbReference type="Proteomes" id="UP000029707">
    <property type="component" value="Unassembled WGS sequence"/>
</dbReference>
<feature type="transmembrane region" description="Helical" evidence="1">
    <location>
        <begin position="141"/>
        <end position="159"/>
    </location>
</feature>
<dbReference type="AlphaFoldDB" id="A0A4U8TLY0"/>
<evidence type="ECO:0000256" key="1">
    <source>
        <dbReference type="SAM" id="Phobius"/>
    </source>
</evidence>
<feature type="transmembrane region" description="Helical" evidence="1">
    <location>
        <begin position="27"/>
        <end position="47"/>
    </location>
</feature>
<feature type="transmembrane region" description="Helical" evidence="1">
    <location>
        <begin position="116"/>
        <end position="135"/>
    </location>
</feature>
<gene>
    <name evidence="2" type="ORF">LS65_005905</name>
</gene>